<dbReference type="KEGG" id="vg:26622885"/>
<reference evidence="1 2" key="1">
    <citation type="submission" date="2015-03" db="EMBL/GenBank/DDBJ databases">
        <authorList>
            <person name="Melo L.D.R."/>
            <person name="Veiga P."/>
            <person name="Cerca N."/>
            <person name="Kropinski A.M."/>
            <person name="Azeredo J."/>
            <person name="Almeida C."/>
            <person name="Sillankorva S."/>
        </authorList>
    </citation>
    <scope>NUCLEOTIDE SEQUENCE [LARGE SCALE GENOMIC DNA]</scope>
</reference>
<evidence type="ECO:0000313" key="1">
    <source>
        <dbReference type="EMBL" id="AKA61948.1"/>
    </source>
</evidence>
<accession>A0A0G2SS56</accession>
<dbReference type="Proteomes" id="UP000202749">
    <property type="component" value="Segment"/>
</dbReference>
<sequence length="140" mass="15788">MSVSSKVLVVCDDTIKTVNAIINTMNAKSNELNFGMPVNSIASISERNKTNSVCEIIGYNLECFRLYFTRNRAPKSIFVVTKTNNDYVEYVGDNNYVYLSMNHSEDNIEIMGDLVASLSNQGYTVFYDENDCDESGFEKI</sequence>
<organism evidence="1 2">
    <name type="scientific">Proteus phage vB_PmiM_Pm5461</name>
    <dbReference type="NCBI Taxonomy" id="1636250"/>
    <lineage>
        <taxon>Viruses</taxon>
        <taxon>Duplodnaviria</taxon>
        <taxon>Heunggongvirae</taxon>
        <taxon>Uroviricota</taxon>
        <taxon>Caudoviricetes</taxon>
        <taxon>Pantevenvirales</taxon>
        <taxon>Straboviridae</taxon>
        <taxon>Bragavirus</taxon>
        <taxon>Bragavirus pm5461</taxon>
    </lineage>
</organism>
<proteinExistence type="predicted"/>
<gene>
    <name evidence="1" type="ORF">Pm5461_085</name>
</gene>
<name>A0A0G2SS56_9CAUD</name>
<keyword evidence="2" id="KW-1185">Reference proteome</keyword>
<dbReference type="RefSeq" id="YP_009195504.1">
    <property type="nucleotide sequence ID" value="NC_028762.1"/>
</dbReference>
<dbReference type="GeneID" id="26622885"/>
<dbReference type="EMBL" id="KP890823">
    <property type="protein sequence ID" value="AKA61948.1"/>
    <property type="molecule type" value="Genomic_DNA"/>
</dbReference>
<protein>
    <submittedName>
        <fullName evidence="1">Uncharacterized protein</fullName>
    </submittedName>
</protein>
<evidence type="ECO:0000313" key="2">
    <source>
        <dbReference type="Proteomes" id="UP000202749"/>
    </source>
</evidence>